<protein>
    <recommendedName>
        <fullName evidence="4">DPH-type MB domain-containing protein</fullName>
    </recommendedName>
</protein>
<evidence type="ECO:0000313" key="2">
    <source>
        <dbReference type="EMBL" id="CAI8585737.1"/>
    </source>
</evidence>
<proteinExistence type="predicted"/>
<organism evidence="2 3">
    <name type="scientific">Vicia faba</name>
    <name type="common">Broad bean</name>
    <name type="synonym">Faba vulgaris</name>
    <dbReference type="NCBI Taxonomy" id="3906"/>
    <lineage>
        <taxon>Eukaryota</taxon>
        <taxon>Viridiplantae</taxon>
        <taxon>Streptophyta</taxon>
        <taxon>Embryophyta</taxon>
        <taxon>Tracheophyta</taxon>
        <taxon>Spermatophyta</taxon>
        <taxon>Magnoliopsida</taxon>
        <taxon>eudicotyledons</taxon>
        <taxon>Gunneridae</taxon>
        <taxon>Pentapetalae</taxon>
        <taxon>rosids</taxon>
        <taxon>fabids</taxon>
        <taxon>Fabales</taxon>
        <taxon>Fabaceae</taxon>
        <taxon>Papilionoideae</taxon>
        <taxon>50 kb inversion clade</taxon>
        <taxon>NPAAA clade</taxon>
        <taxon>Hologalegina</taxon>
        <taxon>IRL clade</taxon>
        <taxon>Fabeae</taxon>
        <taxon>Vicia</taxon>
    </lineage>
</organism>
<keyword evidence="3" id="KW-1185">Reference proteome</keyword>
<accession>A0AAV0YNT9</accession>
<reference evidence="2 3" key="1">
    <citation type="submission" date="2023-01" db="EMBL/GenBank/DDBJ databases">
        <authorList>
            <person name="Kreplak J."/>
        </authorList>
    </citation>
    <scope>NUCLEOTIDE SEQUENCE [LARGE SCALE GENOMIC DNA]</scope>
</reference>
<dbReference type="Proteomes" id="UP001157006">
    <property type="component" value="Chromosome 1L"/>
</dbReference>
<name>A0AAV0YNT9_VICFA</name>
<sequence>MQERLTEKKKWWDEVIKEDVEDEKEEEEEEEHSLVDEDDKTLSYDEMGKDYEEAISVEWIEKSLNLTFRCPCGKGYEVLICGNNCYYKLV</sequence>
<feature type="region of interest" description="Disordered" evidence="1">
    <location>
        <begin position="19"/>
        <end position="39"/>
    </location>
</feature>
<feature type="compositionally biased region" description="Acidic residues" evidence="1">
    <location>
        <begin position="19"/>
        <end position="31"/>
    </location>
</feature>
<gene>
    <name evidence="2" type="ORF">VFH_I221480</name>
</gene>
<evidence type="ECO:0000256" key="1">
    <source>
        <dbReference type="SAM" id="MobiDB-lite"/>
    </source>
</evidence>
<dbReference type="EMBL" id="OX451736">
    <property type="protein sequence ID" value="CAI8585737.1"/>
    <property type="molecule type" value="Genomic_DNA"/>
</dbReference>
<dbReference type="AlphaFoldDB" id="A0AAV0YNT9"/>
<evidence type="ECO:0000313" key="3">
    <source>
        <dbReference type="Proteomes" id="UP001157006"/>
    </source>
</evidence>
<evidence type="ECO:0008006" key="4">
    <source>
        <dbReference type="Google" id="ProtNLM"/>
    </source>
</evidence>